<evidence type="ECO:0000313" key="7">
    <source>
        <dbReference type="Proteomes" id="UP000727407"/>
    </source>
</evidence>
<comment type="caution">
    <text evidence="6">The sequence shown here is derived from an EMBL/GenBank/DDBJ whole genome shotgun (WGS) entry which is preliminary data.</text>
</comment>
<reference evidence="6" key="1">
    <citation type="submission" date="2020-07" db="EMBL/GenBank/DDBJ databases">
        <title>Clarias magur genome sequencing, assembly and annotation.</title>
        <authorList>
            <person name="Kushwaha B."/>
            <person name="Kumar R."/>
            <person name="Das P."/>
            <person name="Joshi C.G."/>
            <person name="Kumar D."/>
            <person name="Nagpure N.S."/>
            <person name="Pandey M."/>
            <person name="Agarwal S."/>
            <person name="Srivastava S."/>
            <person name="Singh M."/>
            <person name="Sahoo L."/>
            <person name="Jayasankar P."/>
            <person name="Meher P.K."/>
            <person name="Koringa P.G."/>
            <person name="Iquebal M.A."/>
            <person name="Das S.P."/>
            <person name="Bit A."/>
            <person name="Patnaik S."/>
            <person name="Patel N."/>
            <person name="Shah T.M."/>
            <person name="Hinsu A."/>
            <person name="Jena J.K."/>
        </authorList>
    </citation>
    <scope>NUCLEOTIDE SEQUENCE</scope>
    <source>
        <strain evidence="6">CIFAMagur01</strain>
        <tissue evidence="6">Testis</tissue>
    </source>
</reference>
<dbReference type="PANTHER" id="PTHR13055:SF11">
    <property type="entry name" value="PLEXIN DOMAIN-CONTAINING PROTEIN 2"/>
    <property type="match status" value="1"/>
</dbReference>
<evidence type="ECO:0000313" key="6">
    <source>
        <dbReference type="EMBL" id="KAF5904076.1"/>
    </source>
</evidence>
<comment type="similarity">
    <text evidence="2">Belongs to the plexin family.</text>
</comment>
<keyword evidence="5" id="KW-1133">Transmembrane helix</keyword>
<protein>
    <submittedName>
        <fullName evidence="6">Plexin domain-containing protein 2-like</fullName>
    </submittedName>
</protein>
<organism evidence="6 7">
    <name type="scientific">Clarias magur</name>
    <name type="common">Asian catfish</name>
    <name type="synonym">Macropteronotus magur</name>
    <dbReference type="NCBI Taxonomy" id="1594786"/>
    <lineage>
        <taxon>Eukaryota</taxon>
        <taxon>Metazoa</taxon>
        <taxon>Chordata</taxon>
        <taxon>Craniata</taxon>
        <taxon>Vertebrata</taxon>
        <taxon>Euteleostomi</taxon>
        <taxon>Actinopterygii</taxon>
        <taxon>Neopterygii</taxon>
        <taxon>Teleostei</taxon>
        <taxon>Ostariophysi</taxon>
        <taxon>Siluriformes</taxon>
        <taxon>Clariidae</taxon>
        <taxon>Clarias</taxon>
    </lineage>
</organism>
<keyword evidence="7" id="KW-1185">Reference proteome</keyword>
<evidence type="ECO:0000256" key="3">
    <source>
        <dbReference type="ARBA" id="ARBA00022692"/>
    </source>
</evidence>
<dbReference type="Proteomes" id="UP000727407">
    <property type="component" value="Unassembled WGS sequence"/>
</dbReference>
<gene>
    <name evidence="6" type="ORF">DAT39_006155</name>
</gene>
<dbReference type="GO" id="GO:0016020">
    <property type="term" value="C:membrane"/>
    <property type="evidence" value="ECO:0007669"/>
    <property type="project" value="UniProtKB-SubCell"/>
</dbReference>
<comment type="subcellular location">
    <subcellularLocation>
        <location evidence="1">Membrane</location>
        <topology evidence="1">Single-pass type I membrane protein</topology>
    </subcellularLocation>
</comment>
<proteinExistence type="inferred from homology"/>
<keyword evidence="4" id="KW-0732">Signal</keyword>
<evidence type="ECO:0000256" key="1">
    <source>
        <dbReference type="ARBA" id="ARBA00004479"/>
    </source>
</evidence>
<dbReference type="InterPro" id="IPR031152">
    <property type="entry name" value="PLXDC"/>
</dbReference>
<dbReference type="AlphaFoldDB" id="A0A8J4TUK3"/>
<dbReference type="OrthoDB" id="9378291at2759"/>
<accession>A0A8J4TUK3</accession>
<evidence type="ECO:0000256" key="4">
    <source>
        <dbReference type="ARBA" id="ARBA00022729"/>
    </source>
</evidence>
<dbReference type="PANTHER" id="PTHR13055">
    <property type="entry name" value="TUMOR ENDOTHELIAL MARKER 7 RELATED"/>
    <property type="match status" value="1"/>
</dbReference>
<feature type="non-terminal residue" evidence="6">
    <location>
        <position position="50"/>
    </location>
</feature>
<evidence type="ECO:0000256" key="2">
    <source>
        <dbReference type="ARBA" id="ARBA00010297"/>
    </source>
</evidence>
<dbReference type="EMBL" id="QNUK01000063">
    <property type="protein sequence ID" value="KAF5904076.1"/>
    <property type="molecule type" value="Genomic_DNA"/>
</dbReference>
<feature type="non-terminal residue" evidence="6">
    <location>
        <position position="1"/>
    </location>
</feature>
<name>A0A8J4TUK3_CLAMG</name>
<keyword evidence="5" id="KW-0472">Membrane</keyword>
<evidence type="ECO:0000256" key="5">
    <source>
        <dbReference type="ARBA" id="ARBA00022989"/>
    </source>
</evidence>
<sequence length="50" mass="6003">YVQRSDMQRYAKYISTDADIRRRTIYEYHRVELLKSKITNSSAIELLPLP</sequence>
<keyword evidence="3" id="KW-0812">Transmembrane</keyword>